<comment type="similarity">
    <text evidence="2">Belongs to the class-V pyridoxal-phosphate-dependent aminotransferase family. NifS/IscS subfamily.</text>
</comment>
<evidence type="ECO:0000313" key="11">
    <source>
        <dbReference type="Proteomes" id="UP001501599"/>
    </source>
</evidence>
<dbReference type="Pfam" id="PF00266">
    <property type="entry name" value="Aminotran_5"/>
    <property type="match status" value="1"/>
</dbReference>
<name>A0ABN3ANE8_9MICO</name>
<feature type="domain" description="Aminotransferase class V" evidence="9">
    <location>
        <begin position="12"/>
        <end position="368"/>
    </location>
</feature>
<dbReference type="InterPro" id="IPR000192">
    <property type="entry name" value="Aminotrans_V_dom"/>
</dbReference>
<keyword evidence="6" id="KW-0408">Iron</keyword>
<dbReference type="PIRSF" id="PIRSF005572">
    <property type="entry name" value="NifS"/>
    <property type="match status" value="1"/>
</dbReference>
<evidence type="ECO:0000259" key="9">
    <source>
        <dbReference type="Pfam" id="PF00266"/>
    </source>
</evidence>
<sequence length="384" mass="38499">MHIHRLGDAMRYLDHAATTPLRPWVRAALADAPVLANPASTHRAGQRAAAMLEEARERIAAAVDAHPTEVVLTSGGTESTNLALQGMARVRGGAIVVPDGEHHATLDTAEALAASGREVRWVPISRTAVVDADAFAAALDGAALATSLWVSNEIGTVQDVAGLAAAAASAGVPMHVDAVQALGHVPVSARQLGLRAAGVATIGLSAHKVGGPVGVGVLLVARDAPIAPIVHGGGQQRGLRSGTQDVLGAHLASLAIAEAVAELPAEAVRLSSLRDRVLAAGVAVPGVVATAPADACAPHVAHLAIADVAAETLVFVLDRLGLAVSNGSACTAGVQEPSHVLRAMGLGHLAPLRISLGRTTTDDDVDALCAALPSAIATARAASA</sequence>
<dbReference type="InterPro" id="IPR015421">
    <property type="entry name" value="PyrdxlP-dep_Trfase_major"/>
</dbReference>
<organism evidence="10 11">
    <name type="scientific">Agrococcus versicolor</name>
    <dbReference type="NCBI Taxonomy" id="501482"/>
    <lineage>
        <taxon>Bacteria</taxon>
        <taxon>Bacillati</taxon>
        <taxon>Actinomycetota</taxon>
        <taxon>Actinomycetes</taxon>
        <taxon>Micrococcales</taxon>
        <taxon>Microbacteriaceae</taxon>
        <taxon>Agrococcus</taxon>
    </lineage>
</organism>
<dbReference type="SUPFAM" id="SSF53383">
    <property type="entry name" value="PLP-dependent transferases"/>
    <property type="match status" value="1"/>
</dbReference>
<dbReference type="PANTHER" id="PTHR11601:SF34">
    <property type="entry name" value="CYSTEINE DESULFURASE"/>
    <property type="match status" value="1"/>
</dbReference>
<protein>
    <submittedName>
        <fullName evidence="10">Cysteine desulfurase family protein</fullName>
    </submittedName>
</protein>
<evidence type="ECO:0000313" key="10">
    <source>
        <dbReference type="EMBL" id="GAA2172658.1"/>
    </source>
</evidence>
<evidence type="ECO:0000256" key="7">
    <source>
        <dbReference type="ARBA" id="ARBA00023014"/>
    </source>
</evidence>
<evidence type="ECO:0000256" key="2">
    <source>
        <dbReference type="ARBA" id="ARBA00006490"/>
    </source>
</evidence>
<keyword evidence="3" id="KW-0808">Transferase</keyword>
<evidence type="ECO:0000256" key="1">
    <source>
        <dbReference type="ARBA" id="ARBA00001933"/>
    </source>
</evidence>
<evidence type="ECO:0000256" key="5">
    <source>
        <dbReference type="ARBA" id="ARBA00022898"/>
    </source>
</evidence>
<dbReference type="InterPro" id="IPR015422">
    <property type="entry name" value="PyrdxlP-dep_Trfase_small"/>
</dbReference>
<proteinExistence type="inferred from homology"/>
<gene>
    <name evidence="10" type="ORF">GCM10009846_11490</name>
</gene>
<accession>A0ABN3ANE8</accession>
<evidence type="ECO:0000256" key="3">
    <source>
        <dbReference type="ARBA" id="ARBA00022679"/>
    </source>
</evidence>
<comment type="caution">
    <text evidence="10">The sequence shown here is derived from an EMBL/GenBank/DDBJ whole genome shotgun (WGS) entry which is preliminary data.</text>
</comment>
<evidence type="ECO:0000256" key="6">
    <source>
        <dbReference type="ARBA" id="ARBA00023004"/>
    </source>
</evidence>
<dbReference type="InterPro" id="IPR016454">
    <property type="entry name" value="Cysteine_dSase"/>
</dbReference>
<keyword evidence="4" id="KW-0479">Metal-binding</keyword>
<keyword evidence="7" id="KW-0411">Iron-sulfur</keyword>
<dbReference type="EMBL" id="BAAAQT010000005">
    <property type="protein sequence ID" value="GAA2172658.1"/>
    <property type="molecule type" value="Genomic_DNA"/>
</dbReference>
<evidence type="ECO:0000256" key="4">
    <source>
        <dbReference type="ARBA" id="ARBA00022723"/>
    </source>
</evidence>
<reference evidence="10 11" key="1">
    <citation type="journal article" date="2019" name="Int. J. Syst. Evol. Microbiol.">
        <title>The Global Catalogue of Microorganisms (GCM) 10K type strain sequencing project: providing services to taxonomists for standard genome sequencing and annotation.</title>
        <authorList>
            <consortium name="The Broad Institute Genomics Platform"/>
            <consortium name="The Broad Institute Genome Sequencing Center for Infectious Disease"/>
            <person name="Wu L."/>
            <person name="Ma J."/>
        </authorList>
    </citation>
    <scope>NUCLEOTIDE SEQUENCE [LARGE SCALE GENOMIC DNA]</scope>
    <source>
        <strain evidence="10 11">JCM 16026</strain>
    </source>
</reference>
<comment type="cofactor">
    <cofactor evidence="1">
        <name>pyridoxal 5'-phosphate</name>
        <dbReference type="ChEBI" id="CHEBI:597326"/>
    </cofactor>
</comment>
<evidence type="ECO:0000256" key="8">
    <source>
        <dbReference type="ARBA" id="ARBA00050776"/>
    </source>
</evidence>
<keyword evidence="11" id="KW-1185">Reference proteome</keyword>
<keyword evidence="5" id="KW-0663">Pyridoxal phosphate</keyword>
<dbReference type="Gene3D" id="3.40.640.10">
    <property type="entry name" value="Type I PLP-dependent aspartate aminotransferase-like (Major domain)"/>
    <property type="match status" value="1"/>
</dbReference>
<comment type="catalytic activity">
    <reaction evidence="8">
        <text>(sulfur carrier)-H + L-cysteine = (sulfur carrier)-SH + L-alanine</text>
        <dbReference type="Rhea" id="RHEA:43892"/>
        <dbReference type="Rhea" id="RHEA-COMP:14737"/>
        <dbReference type="Rhea" id="RHEA-COMP:14739"/>
        <dbReference type="ChEBI" id="CHEBI:29917"/>
        <dbReference type="ChEBI" id="CHEBI:35235"/>
        <dbReference type="ChEBI" id="CHEBI:57972"/>
        <dbReference type="ChEBI" id="CHEBI:64428"/>
        <dbReference type="EC" id="2.8.1.7"/>
    </reaction>
</comment>
<dbReference type="InterPro" id="IPR015424">
    <property type="entry name" value="PyrdxlP-dep_Trfase"/>
</dbReference>
<dbReference type="PANTHER" id="PTHR11601">
    <property type="entry name" value="CYSTEINE DESULFURYLASE FAMILY MEMBER"/>
    <property type="match status" value="1"/>
</dbReference>
<dbReference type="Proteomes" id="UP001501599">
    <property type="component" value="Unassembled WGS sequence"/>
</dbReference>
<dbReference type="Gene3D" id="3.90.1150.10">
    <property type="entry name" value="Aspartate Aminotransferase, domain 1"/>
    <property type="match status" value="1"/>
</dbReference>